<dbReference type="InterPro" id="IPR038461">
    <property type="entry name" value="Schlafen_AlbA_2_dom_sf"/>
</dbReference>
<dbReference type="Proteomes" id="UP001190640">
    <property type="component" value="Chromosome 17"/>
</dbReference>
<evidence type="ECO:0000259" key="7">
    <source>
        <dbReference type="Pfam" id="PF21026"/>
    </source>
</evidence>
<dbReference type="InterPro" id="IPR048729">
    <property type="entry name" value="SLFN_GTPase-like"/>
</dbReference>
<keyword evidence="2" id="KW-0547">Nucleotide-binding</keyword>
<dbReference type="PANTHER" id="PTHR12155">
    <property type="entry name" value="SCHLAFEN"/>
    <property type="match status" value="1"/>
</dbReference>
<feature type="domain" description="Poxin-Schlafen/Schlafen-like N-terminal" evidence="6">
    <location>
        <begin position="137"/>
        <end position="256"/>
    </location>
</feature>
<evidence type="ECO:0000259" key="5">
    <source>
        <dbReference type="Pfam" id="PF09848"/>
    </source>
</evidence>
<evidence type="ECO:0000256" key="3">
    <source>
        <dbReference type="ARBA" id="ARBA00022840"/>
    </source>
</evidence>
<dbReference type="InterPro" id="IPR007421">
    <property type="entry name" value="Schlafen_AlbA_2_dom"/>
</dbReference>
<evidence type="ECO:0000259" key="6">
    <source>
        <dbReference type="Pfam" id="PF17057"/>
    </source>
</evidence>
<dbReference type="InterPro" id="IPR018647">
    <property type="entry name" value="SLFN_3-like_DNA/RNA_helicase"/>
</dbReference>
<gene>
    <name evidence="9" type="primary">LOC129344908</name>
</gene>
<feature type="domain" description="Schlafen GTPase-like" evidence="7">
    <location>
        <begin position="455"/>
        <end position="590"/>
    </location>
</feature>
<name>A0AA97KIQ0_EUBMA</name>
<dbReference type="Pfam" id="PF09848">
    <property type="entry name" value="SLFN-g3_helicase"/>
    <property type="match status" value="1"/>
</dbReference>
<sequence>MRKVPNRGKRKMVTAEDQLSLDLETNYPEYVIKVGKITFGEKSKISEKDQKEIREKIKKETPEKSNKEVDRIIRQIKKELKEKIERQATHLSRAACALLNSGGGVIRAEIEAEDFSFENDGIGQEILKSLKRCIHYSEYLEYFDFKPEESSMLIFVKSWSSGNSTYPRLCSLNTGLYERDSSSAMIRDPMNALSFLRRKKAGVLEYSCTDGEPSPKKAFLQNSVLPSREVSMQEEALPEAAAQFFKRDQLTYGEILNQLAESPEIEFKAFPKDKGILEFVESKLPVYVSAFASAKGGLIIFGVDDSKKVCGHTQEVEPCQMEDEVQRTIHERPHFHFCTSRQNVTHESKIMPVYDTNQESHGFVLALRIKPFCCAVFSYPPDSWTVKNAVERIEASEWCKLMTEEDRDMSELTENFKREPSISHKPLLCKPVYSIKGINSLKHLQQSLFPANSDEIIYKPEKLCTELFSRYPKLENIMKKKMEKLRNSKGILIFSRSWAVDIGLLEAPDVACDILLIATNAFPRLYTISVSSAIAVSAYSKEVARILKQKLVNEGGYTGKVCVIPHVIELGANAEVERDSGLVRYPSTYKVSKNNLQELIRSLVIVLLKFKSPLSDQLGYEFFNLLTIEQYEILKTNLHKSKKLFIYGFPGSGKTILATEIIKRIKNVFHCNSEEVLYICENKPLCNSVSMQRICQAVTRAAFLEPFFPFSSCNLDPVKHIIIDEAQNFRSSKGDWYAKARDITKGNGVLWIFLDYLQTTHTFDCGLPDQCNQEPQEWLTIGVRNATQIYEDMLQLIKKILSEPTRLNIPYNQLKNLLEKVQCGHNLEGILSKPQIRDQEGIVTYIVSKCVSYLKKGYSGGNIAILCNTTNERDVYKPLLEEKMSRQMRKLRLNVAFTTLDKAKGNDIVINSIRRFSGLERYIVFGIFPRSVNWRFADNLLLCLVSRANLHCHLLYDD</sequence>
<feature type="domain" description="Schlafen group 3-like DNA/RNA helicase" evidence="5">
    <location>
        <begin position="644"/>
        <end position="770"/>
    </location>
</feature>
<dbReference type="AlphaFoldDB" id="A0AA97KIQ0"/>
<comment type="similarity">
    <text evidence="1">Belongs to the Schlafen family. Subgroup III subfamily.</text>
</comment>
<dbReference type="Pfam" id="PF21026">
    <property type="entry name" value="SLFN_GTPase-like"/>
    <property type="match status" value="1"/>
</dbReference>
<accession>A0AA97KIQ0</accession>
<keyword evidence="8" id="KW-1185">Reference proteome</keyword>
<evidence type="ECO:0000259" key="4">
    <source>
        <dbReference type="Pfam" id="PF04326"/>
    </source>
</evidence>
<dbReference type="GO" id="GO:0005524">
    <property type="term" value="F:ATP binding"/>
    <property type="evidence" value="ECO:0007669"/>
    <property type="project" value="UniProtKB-KW"/>
</dbReference>
<dbReference type="InterPro" id="IPR029684">
    <property type="entry name" value="Schlafen"/>
</dbReference>
<evidence type="ECO:0000313" key="9">
    <source>
        <dbReference type="RefSeq" id="XP_054857798.1"/>
    </source>
</evidence>
<organism evidence="8 9">
    <name type="scientific">Eublepharis macularius</name>
    <name type="common">Leopard gecko</name>
    <name type="synonym">Cyrtodactylus macularius</name>
    <dbReference type="NCBI Taxonomy" id="481883"/>
    <lineage>
        <taxon>Eukaryota</taxon>
        <taxon>Metazoa</taxon>
        <taxon>Chordata</taxon>
        <taxon>Craniata</taxon>
        <taxon>Vertebrata</taxon>
        <taxon>Euteleostomi</taxon>
        <taxon>Lepidosauria</taxon>
        <taxon>Squamata</taxon>
        <taxon>Bifurcata</taxon>
        <taxon>Gekkota</taxon>
        <taxon>Eublepharidae</taxon>
        <taxon>Eublepharinae</taxon>
        <taxon>Eublepharis</taxon>
    </lineage>
</organism>
<dbReference type="GeneID" id="129344908"/>
<dbReference type="RefSeq" id="XP_054857798.1">
    <property type="nucleotide sequence ID" value="XM_055001823.1"/>
</dbReference>
<dbReference type="Pfam" id="PF17057">
    <property type="entry name" value="B3R"/>
    <property type="match status" value="1"/>
</dbReference>
<dbReference type="PANTHER" id="PTHR12155:SF30">
    <property type="entry name" value="PROTEIN SLFN14"/>
    <property type="match status" value="1"/>
</dbReference>
<dbReference type="Pfam" id="PF04326">
    <property type="entry name" value="SLFN_AlbA_2"/>
    <property type="match status" value="1"/>
</dbReference>
<proteinExistence type="inferred from homology"/>
<reference evidence="9" key="1">
    <citation type="submission" date="2025-08" db="UniProtKB">
        <authorList>
            <consortium name="RefSeq"/>
        </authorList>
    </citation>
    <scope>IDENTIFICATION</scope>
    <source>
        <tissue evidence="9">Blood</tissue>
    </source>
</reference>
<evidence type="ECO:0000256" key="2">
    <source>
        <dbReference type="ARBA" id="ARBA00022741"/>
    </source>
</evidence>
<dbReference type="SUPFAM" id="SSF52540">
    <property type="entry name" value="P-loop containing nucleoside triphosphate hydrolases"/>
    <property type="match status" value="1"/>
</dbReference>
<dbReference type="Gene3D" id="3.30.950.30">
    <property type="entry name" value="Schlafen, AAA domain"/>
    <property type="match status" value="1"/>
</dbReference>
<dbReference type="InterPro" id="IPR027417">
    <property type="entry name" value="P-loop_NTPase"/>
</dbReference>
<dbReference type="KEGG" id="emc:129344908"/>
<dbReference type="InterPro" id="IPR031450">
    <property type="entry name" value="Poxin-SLFN/SLFN_N"/>
</dbReference>
<dbReference type="Gene3D" id="3.40.50.300">
    <property type="entry name" value="P-loop containing nucleotide triphosphate hydrolases"/>
    <property type="match status" value="1"/>
</dbReference>
<feature type="domain" description="Schlafen AlbA-2" evidence="4">
    <location>
        <begin position="261"/>
        <end position="375"/>
    </location>
</feature>
<evidence type="ECO:0000313" key="8">
    <source>
        <dbReference type="Proteomes" id="UP001190640"/>
    </source>
</evidence>
<protein>
    <submittedName>
        <fullName evidence="9">Schlafen family member 9-like</fullName>
    </submittedName>
</protein>
<keyword evidence="3" id="KW-0067">ATP-binding</keyword>
<evidence type="ECO:0000256" key="1">
    <source>
        <dbReference type="ARBA" id="ARBA00010114"/>
    </source>
</evidence>